<dbReference type="Gene3D" id="3.40.30.10">
    <property type="entry name" value="Glutaredoxin"/>
    <property type="match status" value="1"/>
</dbReference>
<dbReference type="PANTHER" id="PTHR11571">
    <property type="entry name" value="GLUTATHIONE S-TRANSFERASE"/>
    <property type="match status" value="1"/>
</dbReference>
<dbReference type="Pfam" id="PF14497">
    <property type="entry name" value="GST_C_3"/>
    <property type="match status" value="1"/>
</dbReference>
<evidence type="ECO:0000313" key="7">
    <source>
        <dbReference type="EMBL" id="KAI1704418.1"/>
    </source>
</evidence>
<dbReference type="InterPro" id="IPR004045">
    <property type="entry name" value="Glutathione_S-Trfase_N"/>
</dbReference>
<dbReference type="PROSITE" id="PS50404">
    <property type="entry name" value="GST_NTER"/>
    <property type="match status" value="1"/>
</dbReference>
<dbReference type="SFLD" id="SFLDG01205">
    <property type="entry name" value="AMPS.1"/>
    <property type="match status" value="1"/>
</dbReference>
<dbReference type="InterPro" id="IPR036282">
    <property type="entry name" value="Glutathione-S-Trfase_C_sf"/>
</dbReference>
<feature type="domain" description="GST C-terminal" evidence="6">
    <location>
        <begin position="116"/>
        <end position="246"/>
    </location>
</feature>
<evidence type="ECO:0000256" key="2">
    <source>
        <dbReference type="ARBA" id="ARBA00022679"/>
    </source>
</evidence>
<dbReference type="AlphaFoldDB" id="A0AAD4MRE6"/>
<evidence type="ECO:0000256" key="4">
    <source>
        <dbReference type="ARBA" id="ARBA00047960"/>
    </source>
</evidence>
<dbReference type="GO" id="GO:0006749">
    <property type="term" value="P:glutathione metabolic process"/>
    <property type="evidence" value="ECO:0007669"/>
    <property type="project" value="TreeGrafter"/>
</dbReference>
<dbReference type="SUPFAM" id="SSF47616">
    <property type="entry name" value="GST C-terminal domain-like"/>
    <property type="match status" value="1"/>
</dbReference>
<dbReference type="GO" id="GO:0004602">
    <property type="term" value="F:glutathione peroxidase activity"/>
    <property type="evidence" value="ECO:0007669"/>
    <property type="project" value="UniProtKB-ARBA"/>
</dbReference>
<dbReference type="Pfam" id="PF02798">
    <property type="entry name" value="GST_N"/>
    <property type="match status" value="1"/>
</dbReference>
<name>A0AAD4MRE6_9BILA</name>
<dbReference type="EMBL" id="JAKKPZ010000068">
    <property type="protein sequence ID" value="KAI1704418.1"/>
    <property type="molecule type" value="Genomic_DNA"/>
</dbReference>
<gene>
    <name evidence="7" type="ORF">DdX_14285</name>
</gene>
<reference evidence="7" key="1">
    <citation type="submission" date="2022-01" db="EMBL/GenBank/DDBJ databases">
        <title>Genome Sequence Resource for Two Populations of Ditylenchus destructor, the Migratory Endoparasitic Phytonematode.</title>
        <authorList>
            <person name="Zhang H."/>
            <person name="Lin R."/>
            <person name="Xie B."/>
        </authorList>
    </citation>
    <scope>NUCLEOTIDE SEQUENCE</scope>
    <source>
        <strain evidence="7">BazhouSP</strain>
    </source>
</reference>
<dbReference type="CDD" id="cd03192">
    <property type="entry name" value="GST_C_Sigma_like"/>
    <property type="match status" value="1"/>
</dbReference>
<accession>A0AAD4MRE6</accession>
<comment type="similarity">
    <text evidence="3">Belongs to the GST superfamily. Sigma family.</text>
</comment>
<dbReference type="PANTHER" id="PTHR11571:SF224">
    <property type="entry name" value="HEMATOPOIETIC PROSTAGLANDIN D SYNTHASE"/>
    <property type="match status" value="1"/>
</dbReference>
<evidence type="ECO:0000256" key="3">
    <source>
        <dbReference type="ARBA" id="ARBA00038317"/>
    </source>
</evidence>
<dbReference type="Proteomes" id="UP001201812">
    <property type="component" value="Unassembled WGS sequence"/>
</dbReference>
<feature type="domain" description="GST N-terminal" evidence="5">
    <location>
        <begin position="37"/>
        <end position="114"/>
    </location>
</feature>
<keyword evidence="8" id="KW-1185">Reference proteome</keyword>
<evidence type="ECO:0000256" key="1">
    <source>
        <dbReference type="ARBA" id="ARBA00012452"/>
    </source>
</evidence>
<dbReference type="SFLD" id="SFLDS00019">
    <property type="entry name" value="Glutathione_Transferase_(cytos"/>
    <property type="match status" value="1"/>
</dbReference>
<dbReference type="FunFam" id="3.40.30.10:FF:000035">
    <property type="entry name" value="hematopoietic prostaglandin D synthase"/>
    <property type="match status" value="1"/>
</dbReference>
<dbReference type="GO" id="GO:0004364">
    <property type="term" value="F:glutathione transferase activity"/>
    <property type="evidence" value="ECO:0007669"/>
    <property type="project" value="UniProtKB-EC"/>
</dbReference>
<dbReference type="SFLD" id="SFLDG00363">
    <property type="entry name" value="AMPS_(cytGST):_Alpha-__Mu-__Pi"/>
    <property type="match status" value="1"/>
</dbReference>
<dbReference type="InterPro" id="IPR010987">
    <property type="entry name" value="Glutathione-S-Trfase_C-like"/>
</dbReference>
<comment type="catalytic activity">
    <reaction evidence="4">
        <text>RX + glutathione = an S-substituted glutathione + a halide anion + H(+)</text>
        <dbReference type="Rhea" id="RHEA:16437"/>
        <dbReference type="ChEBI" id="CHEBI:15378"/>
        <dbReference type="ChEBI" id="CHEBI:16042"/>
        <dbReference type="ChEBI" id="CHEBI:17792"/>
        <dbReference type="ChEBI" id="CHEBI:57925"/>
        <dbReference type="ChEBI" id="CHEBI:90779"/>
        <dbReference type="EC" id="2.5.1.18"/>
    </reaction>
</comment>
<keyword evidence="2" id="KW-0808">Transferase</keyword>
<organism evidence="7 8">
    <name type="scientific">Ditylenchus destructor</name>
    <dbReference type="NCBI Taxonomy" id="166010"/>
    <lineage>
        <taxon>Eukaryota</taxon>
        <taxon>Metazoa</taxon>
        <taxon>Ecdysozoa</taxon>
        <taxon>Nematoda</taxon>
        <taxon>Chromadorea</taxon>
        <taxon>Rhabditida</taxon>
        <taxon>Tylenchina</taxon>
        <taxon>Tylenchomorpha</taxon>
        <taxon>Sphaerularioidea</taxon>
        <taxon>Anguinidae</taxon>
        <taxon>Anguininae</taxon>
        <taxon>Ditylenchus</taxon>
    </lineage>
</organism>
<dbReference type="CDD" id="cd03039">
    <property type="entry name" value="GST_N_Sigma_like"/>
    <property type="match status" value="1"/>
</dbReference>
<dbReference type="InterPro" id="IPR036249">
    <property type="entry name" value="Thioredoxin-like_sf"/>
</dbReference>
<dbReference type="PROSITE" id="PS50405">
    <property type="entry name" value="GST_CTER"/>
    <property type="match status" value="1"/>
</dbReference>
<evidence type="ECO:0000313" key="8">
    <source>
        <dbReference type="Proteomes" id="UP001201812"/>
    </source>
</evidence>
<dbReference type="InterPro" id="IPR040079">
    <property type="entry name" value="Glutathione_S-Trfase"/>
</dbReference>
<dbReference type="InterPro" id="IPR004046">
    <property type="entry name" value="GST_C"/>
</dbReference>
<evidence type="ECO:0000259" key="5">
    <source>
        <dbReference type="PROSITE" id="PS50404"/>
    </source>
</evidence>
<proteinExistence type="inferred from homology"/>
<dbReference type="EC" id="2.5.1.18" evidence="1"/>
<protein>
    <recommendedName>
        <fullName evidence="1">glutathione transferase</fullName>
        <ecNumber evidence="1">2.5.1.18</ecNumber>
    </recommendedName>
</protein>
<dbReference type="SUPFAM" id="SSF52833">
    <property type="entry name" value="Thioredoxin-like"/>
    <property type="match status" value="1"/>
</dbReference>
<dbReference type="Gene3D" id="1.20.1050.10">
    <property type="match status" value="1"/>
</dbReference>
<sequence length="246" mass="28858">MKVSSVRIRSDGKLGNLEQHIQHLKLKRRIKSPSKMTEYKLHYFDLRGLGEAIRLIFAYANQPYEDRIISMEDWPDYKPNYKYGRLPVLEVDGKQLAQSSVICRYLGEKFGLAGKDEWERAHVNEIIDFHKDAYSDLAPYYYRLLGYGNKGLVQGDPADLRKDLFLPTSARHFPQYVRLLQESGSGFLAPSGLTFVDFIVADYFEHWVNKFEPELMKEKYPEIVAFVDKVHLLPELQHYLKNRRHE</sequence>
<comment type="caution">
    <text evidence="7">The sequence shown here is derived from an EMBL/GenBank/DDBJ whole genome shotgun (WGS) entry which is preliminary data.</text>
</comment>
<dbReference type="InterPro" id="IPR050213">
    <property type="entry name" value="GST_superfamily"/>
</dbReference>
<evidence type="ECO:0000259" key="6">
    <source>
        <dbReference type="PROSITE" id="PS50405"/>
    </source>
</evidence>